<gene>
    <name evidence="1" type="ORF">FIBSPDRAFT_211946</name>
</gene>
<dbReference type="AlphaFoldDB" id="A0A166WU65"/>
<protein>
    <submittedName>
        <fullName evidence="1">Uncharacterized protein</fullName>
    </submittedName>
</protein>
<dbReference type="EMBL" id="KV417481">
    <property type="protein sequence ID" value="KZP34113.1"/>
    <property type="molecule type" value="Genomic_DNA"/>
</dbReference>
<accession>A0A166WU65</accession>
<sequence>MRRRWRSFRSSITTRWHSAGMRVCVGVAEGLCCVFWFCGESVINRMRRFVSDGHHGHRPMPIATVLKYCSGPLCVCGKCPMLKYATILLSNLLYHLLYSIAQGQPRCCKR</sequence>
<evidence type="ECO:0000313" key="1">
    <source>
        <dbReference type="EMBL" id="KZP34113.1"/>
    </source>
</evidence>
<name>A0A166WU65_9AGAM</name>
<reference evidence="1" key="1">
    <citation type="journal article" date="2016" name="Mol. Biol. Evol.">
        <title>Comparative Genomics of Early-Diverging Mushroom-Forming Fungi Provides Insights into the Origins of Lignocellulose Decay Capabilities.</title>
        <authorList>
            <person name="Nagy L.G."/>
            <person name="Riley R."/>
            <person name="Tritt A."/>
            <person name="Adam C."/>
            <person name="Daum C."/>
            <person name="Floudas D."/>
            <person name="Sun H."/>
            <person name="Yadav J.S."/>
            <person name="Pangilinan J."/>
            <person name="Larsson K.H."/>
            <person name="Matsuura K."/>
            <person name="Barry K."/>
            <person name="Labutti K."/>
            <person name="Kuo R."/>
            <person name="Ohm R.A."/>
            <person name="Bhattacharya S.S."/>
            <person name="Shirouzu T."/>
            <person name="Yoshinaga Y."/>
            <person name="Martin F.M."/>
            <person name="Grigoriev I.V."/>
            <person name="Hibbett D.S."/>
        </authorList>
    </citation>
    <scope>NUCLEOTIDE SEQUENCE [LARGE SCALE GENOMIC DNA]</scope>
    <source>
        <strain evidence="1">CBS 109695</strain>
    </source>
</reference>
<organism evidence="1">
    <name type="scientific">Athelia psychrophila</name>
    <dbReference type="NCBI Taxonomy" id="1759441"/>
    <lineage>
        <taxon>Eukaryota</taxon>
        <taxon>Fungi</taxon>
        <taxon>Dikarya</taxon>
        <taxon>Basidiomycota</taxon>
        <taxon>Agaricomycotina</taxon>
        <taxon>Agaricomycetes</taxon>
        <taxon>Agaricomycetidae</taxon>
        <taxon>Atheliales</taxon>
        <taxon>Atheliaceae</taxon>
        <taxon>Athelia</taxon>
    </lineage>
</organism>
<proteinExistence type="predicted"/>